<gene>
    <name evidence="2" type="ordered locus">ACP_0535</name>
</gene>
<proteinExistence type="predicted"/>
<dbReference type="SUPFAM" id="SSF49478">
    <property type="entry name" value="Cna protein B-type domain"/>
    <property type="match status" value="1"/>
</dbReference>
<keyword evidence="3" id="KW-1185">Reference proteome</keyword>
<feature type="compositionally biased region" description="Polar residues" evidence="1">
    <location>
        <begin position="155"/>
        <end position="169"/>
    </location>
</feature>
<dbReference type="EMBL" id="CP001472">
    <property type="protein sequence ID" value="ACO34410.1"/>
    <property type="molecule type" value="Genomic_DNA"/>
</dbReference>
<dbReference type="eggNOG" id="ENOG5032XB6">
    <property type="taxonomic scope" value="Bacteria"/>
</dbReference>
<dbReference type="Proteomes" id="UP000002207">
    <property type="component" value="Chromosome"/>
</dbReference>
<evidence type="ECO:0000313" key="2">
    <source>
        <dbReference type="EMBL" id="ACO34410.1"/>
    </source>
</evidence>
<name>C1F134_ACIC5</name>
<dbReference type="InParanoid" id="C1F134"/>
<evidence type="ECO:0000256" key="1">
    <source>
        <dbReference type="SAM" id="MobiDB-lite"/>
    </source>
</evidence>
<sequence>MNNMASASGSRRIVLLVAVLMLPTLLLASQRWERRGRKYKAPPPVSKITVLVKSERYDKPIEDAAVVFHSVEGDKDKGYMELKTDSNGKAVIDVIPIGDTFQLQVLKNGYETFGQNYVVKGPTKSITVRMLPPQPQYSVYKKHPDKPVGTGGAGTTQPKNNTSSAPNRN</sequence>
<evidence type="ECO:0000313" key="3">
    <source>
        <dbReference type="Proteomes" id="UP000002207"/>
    </source>
</evidence>
<feature type="region of interest" description="Disordered" evidence="1">
    <location>
        <begin position="135"/>
        <end position="169"/>
    </location>
</feature>
<protein>
    <recommendedName>
        <fullName evidence="4">Carboxypeptidase regulatory-like domain-containing protein</fullName>
    </recommendedName>
</protein>
<dbReference type="STRING" id="240015.ACP_0535"/>
<evidence type="ECO:0008006" key="4">
    <source>
        <dbReference type="Google" id="ProtNLM"/>
    </source>
</evidence>
<dbReference type="HOGENOM" id="CLU_1575083_0_0_0"/>
<accession>C1F134</accession>
<dbReference type="AlphaFoldDB" id="C1F134"/>
<reference evidence="2 3" key="1">
    <citation type="journal article" date="2009" name="Appl. Environ. Microbiol.">
        <title>Three genomes from the phylum Acidobacteria provide insight into the lifestyles of these microorganisms in soils.</title>
        <authorList>
            <person name="Ward N.L."/>
            <person name="Challacombe J.F."/>
            <person name="Janssen P.H."/>
            <person name="Henrissat B."/>
            <person name="Coutinho P.M."/>
            <person name="Wu M."/>
            <person name="Xie G."/>
            <person name="Haft D.H."/>
            <person name="Sait M."/>
            <person name="Badger J."/>
            <person name="Barabote R.D."/>
            <person name="Bradley B."/>
            <person name="Brettin T.S."/>
            <person name="Brinkac L.M."/>
            <person name="Bruce D."/>
            <person name="Creasy T."/>
            <person name="Daugherty S.C."/>
            <person name="Davidsen T.M."/>
            <person name="DeBoy R.T."/>
            <person name="Detter J.C."/>
            <person name="Dodson R.J."/>
            <person name="Durkin A.S."/>
            <person name="Ganapathy A."/>
            <person name="Gwinn-Giglio M."/>
            <person name="Han C.S."/>
            <person name="Khouri H."/>
            <person name="Kiss H."/>
            <person name="Kothari S.P."/>
            <person name="Madupu R."/>
            <person name="Nelson K.E."/>
            <person name="Nelson W.C."/>
            <person name="Paulsen I."/>
            <person name="Penn K."/>
            <person name="Ren Q."/>
            <person name="Rosovitz M.J."/>
            <person name="Selengut J.D."/>
            <person name="Shrivastava S."/>
            <person name="Sullivan S.A."/>
            <person name="Tapia R."/>
            <person name="Thompson L.S."/>
            <person name="Watkins K.L."/>
            <person name="Yang Q."/>
            <person name="Yu C."/>
            <person name="Zafar N."/>
            <person name="Zhou L."/>
            <person name="Kuske C.R."/>
        </authorList>
    </citation>
    <scope>NUCLEOTIDE SEQUENCE [LARGE SCALE GENOMIC DNA]</scope>
    <source>
        <strain evidence="3">ATCC 51196 / DSM 11244 / BCRC 80197 / JCM 7670 / NBRC 15755 / NCIMB 13165 / 161</strain>
    </source>
</reference>
<organism evidence="2 3">
    <name type="scientific">Acidobacterium capsulatum (strain ATCC 51196 / DSM 11244 / BCRC 80197 / JCM 7670 / NBRC 15755 / NCIMB 13165 / 161)</name>
    <dbReference type="NCBI Taxonomy" id="240015"/>
    <lineage>
        <taxon>Bacteria</taxon>
        <taxon>Pseudomonadati</taxon>
        <taxon>Acidobacteriota</taxon>
        <taxon>Terriglobia</taxon>
        <taxon>Terriglobales</taxon>
        <taxon>Acidobacteriaceae</taxon>
        <taxon>Acidobacterium</taxon>
    </lineage>
</organism>
<dbReference type="KEGG" id="aca:ACP_0535"/>